<evidence type="ECO:0008006" key="3">
    <source>
        <dbReference type="Google" id="ProtNLM"/>
    </source>
</evidence>
<name>A0AA95KGU1_9GAMM</name>
<evidence type="ECO:0000256" key="1">
    <source>
        <dbReference type="SAM" id="Phobius"/>
    </source>
</evidence>
<feature type="transmembrane region" description="Helical" evidence="1">
    <location>
        <begin position="12"/>
        <end position="31"/>
    </location>
</feature>
<protein>
    <recommendedName>
        <fullName evidence="3">DUF4332 domain-containing protein</fullName>
    </recommendedName>
</protein>
<sequence>MEHSATYTFGTASLEIILMLLAAFALGTLLCQALRRMGVCCSTPALVANDKTFNERTFPQTGGYTADINSLLRSSTPVTPERNIKPTVAAPVTPPIHMDSIGVATIPTNKDDLKRIEGIGAKIEKILNTAGIYTYAQLAAMTPEAIKPLLDAAGSQFKLHDPKSWPYQAELAAKGDFVQLKQYQDLLLGGRDA</sequence>
<reference evidence="2" key="2">
    <citation type="submission" date="2023-04" db="EMBL/GenBank/DDBJ databases">
        <authorList>
            <person name="Beletskiy A.V."/>
            <person name="Mardanov A.V."/>
            <person name="Ravin N.V."/>
        </authorList>
    </citation>
    <scope>NUCLEOTIDE SEQUENCE</scope>
    <source>
        <strain evidence="2">GKL-01</strain>
    </source>
</reference>
<dbReference type="EMBL" id="CP124755">
    <property type="protein sequence ID" value="WGZ91981.1"/>
    <property type="molecule type" value="Genomic_DNA"/>
</dbReference>
<evidence type="ECO:0000313" key="2">
    <source>
        <dbReference type="EMBL" id="WGZ91981.1"/>
    </source>
</evidence>
<keyword evidence="1" id="KW-0472">Membrane</keyword>
<accession>A0AA95KGU1</accession>
<dbReference type="Gene3D" id="1.10.150.20">
    <property type="entry name" value="5' to 3' exonuclease, C-terminal subdomain"/>
    <property type="match status" value="1"/>
</dbReference>
<dbReference type="Proteomes" id="UP001300672">
    <property type="component" value="Chromosome"/>
</dbReference>
<gene>
    <name evidence="2" type="ORF">QJT80_05745</name>
</gene>
<dbReference type="KEGG" id="tdu:QJT80_05745"/>
<proteinExistence type="predicted"/>
<keyword evidence="1" id="KW-1133">Transmembrane helix</keyword>
<dbReference type="AlphaFoldDB" id="A0AA95KGU1"/>
<organism evidence="2">
    <name type="scientific">Candidatus Thiocaldithrix dubininis</name>
    <dbReference type="NCBI Taxonomy" id="3080823"/>
    <lineage>
        <taxon>Bacteria</taxon>
        <taxon>Pseudomonadati</taxon>
        <taxon>Pseudomonadota</taxon>
        <taxon>Gammaproteobacteria</taxon>
        <taxon>Thiotrichales</taxon>
        <taxon>Thiotrichaceae</taxon>
        <taxon>Candidatus Thiocaldithrix</taxon>
    </lineage>
</organism>
<keyword evidence="1" id="KW-0812">Transmembrane</keyword>
<reference evidence="2" key="1">
    <citation type="journal article" date="2023" name="Int. J. Mol. Sci.">
        <title>Metagenomics Revealed a New Genus 'Candidatus Thiocaldithrix dubininis' gen. nov., sp. nov. and a New Species 'Candidatus Thiothrix putei' sp. nov. in the Family Thiotrichaceae, Some Members of Which Have Traits of Both Na+- and H+-Motive Energetics.</title>
        <authorList>
            <person name="Ravin N.V."/>
            <person name="Muntyan M.S."/>
            <person name="Smolyakov D.D."/>
            <person name="Rudenko T.S."/>
            <person name="Beletsky A.V."/>
            <person name="Mardanov A.V."/>
            <person name="Grabovich M.Y."/>
        </authorList>
    </citation>
    <scope>NUCLEOTIDE SEQUENCE</scope>
    <source>
        <strain evidence="2">GKL-01</strain>
    </source>
</reference>